<dbReference type="Pfam" id="PF05368">
    <property type="entry name" value="NmrA"/>
    <property type="match status" value="1"/>
</dbReference>
<accession>A0A9X3MZ94</accession>
<organism evidence="4 5">
    <name type="scientific">Solirubrobacter ginsenosidimutans</name>
    <dbReference type="NCBI Taxonomy" id="490573"/>
    <lineage>
        <taxon>Bacteria</taxon>
        <taxon>Bacillati</taxon>
        <taxon>Actinomycetota</taxon>
        <taxon>Thermoleophilia</taxon>
        <taxon>Solirubrobacterales</taxon>
        <taxon>Solirubrobacteraceae</taxon>
        <taxon>Solirubrobacter</taxon>
    </lineage>
</organism>
<reference evidence="4" key="1">
    <citation type="submission" date="2022-10" db="EMBL/GenBank/DDBJ databases">
        <title>The WGS of Solirubrobacter ginsenosidimutans DSM 21036.</title>
        <authorList>
            <person name="Jiang Z."/>
        </authorList>
    </citation>
    <scope>NUCLEOTIDE SEQUENCE</scope>
    <source>
        <strain evidence="4">DSM 21036</strain>
    </source>
</reference>
<evidence type="ECO:0000256" key="1">
    <source>
        <dbReference type="ARBA" id="ARBA00006328"/>
    </source>
</evidence>
<protein>
    <submittedName>
        <fullName evidence="4">NmrA family NAD(P)-binding protein</fullName>
    </submittedName>
</protein>
<evidence type="ECO:0000259" key="3">
    <source>
        <dbReference type="Pfam" id="PF05368"/>
    </source>
</evidence>
<dbReference type="PANTHER" id="PTHR42748">
    <property type="entry name" value="NITROGEN METABOLITE REPRESSION PROTEIN NMRA FAMILY MEMBER"/>
    <property type="match status" value="1"/>
</dbReference>
<dbReference type="Gene3D" id="3.40.50.720">
    <property type="entry name" value="NAD(P)-binding Rossmann-like Domain"/>
    <property type="match status" value="1"/>
</dbReference>
<dbReference type="AlphaFoldDB" id="A0A9X3MZ94"/>
<evidence type="ECO:0000313" key="5">
    <source>
        <dbReference type="Proteomes" id="UP001149140"/>
    </source>
</evidence>
<proteinExistence type="inferred from homology"/>
<dbReference type="InterPro" id="IPR051164">
    <property type="entry name" value="NmrA-like_oxidored"/>
</dbReference>
<sequence>MTKTIAVHGATGSQGAPVADAFIAAGHVVRPLTRATGADLLDRASLEAAYAGADAVVLHLPIVYDERVVAMADNAARAVEAAGVRHLVLNTGGPAPGEKTGVPFLDARVHAAAADVPLVTVLLPTAYMENLSAPWSAERLVRDGVVAYPLPAEAPMPWVATADVAAAAVRAVEDAVTGWFALPGVPVTGHEVAAQLGAVLDRELRWEPIAPREFGERLRPFLGDHAAEGTATVYEMLAAAPRGPAPDPAAAREALGWAPRSVAEWASEVSWPLARTAA</sequence>
<gene>
    <name evidence="4" type="ORF">OM076_26740</name>
</gene>
<evidence type="ECO:0000313" key="4">
    <source>
        <dbReference type="EMBL" id="MDA0163897.1"/>
    </source>
</evidence>
<dbReference type="SUPFAM" id="SSF51735">
    <property type="entry name" value="NAD(P)-binding Rossmann-fold domains"/>
    <property type="match status" value="1"/>
</dbReference>
<dbReference type="RefSeq" id="WP_270043144.1">
    <property type="nucleotide sequence ID" value="NZ_JAPDOD010000028.1"/>
</dbReference>
<comment type="caution">
    <text evidence="4">The sequence shown here is derived from an EMBL/GenBank/DDBJ whole genome shotgun (WGS) entry which is preliminary data.</text>
</comment>
<name>A0A9X3MZ94_9ACTN</name>
<dbReference type="InterPro" id="IPR036291">
    <property type="entry name" value="NAD(P)-bd_dom_sf"/>
</dbReference>
<evidence type="ECO:0000256" key="2">
    <source>
        <dbReference type="ARBA" id="ARBA00022857"/>
    </source>
</evidence>
<dbReference type="EMBL" id="JAPDOD010000028">
    <property type="protein sequence ID" value="MDA0163897.1"/>
    <property type="molecule type" value="Genomic_DNA"/>
</dbReference>
<dbReference type="PANTHER" id="PTHR42748:SF7">
    <property type="entry name" value="NMRA LIKE REDOX SENSOR 1-RELATED"/>
    <property type="match status" value="1"/>
</dbReference>
<feature type="domain" description="NmrA-like" evidence="3">
    <location>
        <begin position="1"/>
        <end position="222"/>
    </location>
</feature>
<dbReference type="InterPro" id="IPR008030">
    <property type="entry name" value="NmrA-like"/>
</dbReference>
<dbReference type="Proteomes" id="UP001149140">
    <property type="component" value="Unassembled WGS sequence"/>
</dbReference>
<keyword evidence="5" id="KW-1185">Reference proteome</keyword>
<comment type="similarity">
    <text evidence="1">Belongs to the NmrA-type oxidoreductase family.</text>
</comment>
<keyword evidence="2" id="KW-0521">NADP</keyword>